<dbReference type="AlphaFoldDB" id="A0AAW6TMC1"/>
<dbReference type="RefSeq" id="WP_282717482.1">
    <property type="nucleotide sequence ID" value="NZ_JASCRY010000004.1"/>
</dbReference>
<dbReference type="Pfam" id="PF14897">
    <property type="entry name" value="EpsG"/>
    <property type="match status" value="1"/>
</dbReference>
<feature type="transmembrane region" description="Helical" evidence="1">
    <location>
        <begin position="296"/>
        <end position="315"/>
    </location>
</feature>
<keyword evidence="1" id="KW-0812">Transmembrane</keyword>
<dbReference type="EMBL" id="JASCRY010000004">
    <property type="protein sequence ID" value="MDI5950742.1"/>
    <property type="molecule type" value="Genomic_DNA"/>
</dbReference>
<feature type="transmembrane region" description="Helical" evidence="1">
    <location>
        <begin position="33"/>
        <end position="52"/>
    </location>
</feature>
<name>A0AAW6TMC1_9FLAO</name>
<reference evidence="2 3" key="1">
    <citation type="submission" date="2023-04" db="EMBL/GenBank/DDBJ databases">
        <title>Two novel species of Flavobacterium.</title>
        <authorList>
            <person name="Liu Q."/>
            <person name="Xin Y.-H."/>
        </authorList>
    </citation>
    <scope>NUCLEOTIDE SEQUENCE [LARGE SCALE GENOMIC DNA]</scope>
    <source>
        <strain evidence="2 3">LB2P87</strain>
    </source>
</reference>
<feature type="transmembrane region" description="Helical" evidence="1">
    <location>
        <begin position="121"/>
        <end position="149"/>
    </location>
</feature>
<dbReference type="InterPro" id="IPR049458">
    <property type="entry name" value="EpsG-like"/>
</dbReference>
<feature type="transmembrane region" description="Helical" evidence="1">
    <location>
        <begin position="271"/>
        <end position="290"/>
    </location>
</feature>
<proteinExistence type="predicted"/>
<evidence type="ECO:0000256" key="1">
    <source>
        <dbReference type="SAM" id="Phobius"/>
    </source>
</evidence>
<evidence type="ECO:0000313" key="2">
    <source>
        <dbReference type="EMBL" id="MDI5950742.1"/>
    </source>
</evidence>
<feature type="transmembrane region" description="Helical" evidence="1">
    <location>
        <begin position="91"/>
        <end position="109"/>
    </location>
</feature>
<dbReference type="Proteomes" id="UP001228643">
    <property type="component" value="Unassembled WGS sequence"/>
</dbReference>
<sequence length="376" mass="44717">MDFYSLPYIILLLVYLLLYFVEKTSHTIFNRKIIRFFCAFLFVFFFGFRGFIGSDWYNYQEYYSEATLSTWTIYDFEIGFSFFVKLFNDLGFSYEFFVFFITSLQVFLFDRFVKNEGRNVALAYICLISLFPLLIIDLLRNFTSILIAIQSIYYINKSKKIRALLLILISITFHTTGVFFLFFFLWSKNYFKKKTLYILLFIGLGIYLSQFRFVDSIVSVIGSLFGGRLEYLAGSITESEQAYGIKIGILEKLFVLMAVLVNYDYIVKNKLISPISFNLFFCYCFIQLYFSTSDSIINRFGLLFFWAYLLFLTDLKIMIKNSVAKKYISVIIILLFFIKGYVTFDKIIYRYSNNIFEKDDHYIRSVNRDEFYIKAE</sequence>
<accession>A0AAW6TMC1</accession>
<gene>
    <name evidence="2" type="ORF">QLS97_13880</name>
</gene>
<organism evidence="2 3">
    <name type="scientific">Flavobacterium yafengii</name>
    <dbReference type="NCBI Taxonomy" id="3041253"/>
    <lineage>
        <taxon>Bacteria</taxon>
        <taxon>Pseudomonadati</taxon>
        <taxon>Bacteroidota</taxon>
        <taxon>Flavobacteriia</taxon>
        <taxon>Flavobacteriales</taxon>
        <taxon>Flavobacteriaceae</taxon>
        <taxon>Flavobacterium</taxon>
    </lineage>
</organism>
<keyword evidence="1" id="KW-1133">Transmembrane helix</keyword>
<keyword evidence="1" id="KW-0472">Membrane</keyword>
<feature type="transmembrane region" description="Helical" evidence="1">
    <location>
        <begin position="161"/>
        <end position="186"/>
    </location>
</feature>
<feature type="transmembrane region" description="Helical" evidence="1">
    <location>
        <begin position="198"/>
        <end position="225"/>
    </location>
</feature>
<evidence type="ECO:0000313" key="3">
    <source>
        <dbReference type="Proteomes" id="UP001228643"/>
    </source>
</evidence>
<comment type="caution">
    <text evidence="2">The sequence shown here is derived from an EMBL/GenBank/DDBJ whole genome shotgun (WGS) entry which is preliminary data.</text>
</comment>
<protein>
    <submittedName>
        <fullName evidence="2">EpsG family protein</fullName>
    </submittedName>
</protein>
<keyword evidence="3" id="KW-1185">Reference proteome</keyword>
<feature type="transmembrane region" description="Helical" evidence="1">
    <location>
        <begin position="6"/>
        <end position="21"/>
    </location>
</feature>
<feature type="transmembrane region" description="Helical" evidence="1">
    <location>
        <begin position="327"/>
        <end position="344"/>
    </location>
</feature>